<evidence type="ECO:0000313" key="6">
    <source>
        <dbReference type="EMBL" id="KAJ7641433.1"/>
    </source>
</evidence>
<dbReference type="InterPro" id="IPR002068">
    <property type="entry name" value="A-crystallin/Hsp20_dom"/>
</dbReference>
<dbReference type="Pfam" id="PF00011">
    <property type="entry name" value="HSP20"/>
    <property type="match status" value="1"/>
</dbReference>
<evidence type="ECO:0000256" key="1">
    <source>
        <dbReference type="ARBA" id="ARBA00023016"/>
    </source>
</evidence>
<comment type="caution">
    <text evidence="6">The sequence shown here is derived from an EMBL/GenBank/DDBJ whole genome shotgun (WGS) entry which is preliminary data.</text>
</comment>
<dbReference type="PANTHER" id="PTHR11527">
    <property type="entry name" value="HEAT-SHOCK PROTEIN 20 FAMILY MEMBER"/>
    <property type="match status" value="1"/>
</dbReference>
<comment type="similarity">
    <text evidence="2 3">Belongs to the small heat shock protein (HSP20) family.</text>
</comment>
<dbReference type="InterPro" id="IPR031107">
    <property type="entry name" value="Small_HSP"/>
</dbReference>
<dbReference type="Proteomes" id="UP001221142">
    <property type="component" value="Unassembled WGS sequence"/>
</dbReference>
<sequence>MSVFYYEPFYDVERMLNDTFARMLGHNNNQNHNDVERALRPRMDLHEDATANTVTATFELPGIKKEDVQIDVHNGRLSISAESTISEEHEKDGYAIRERRYGKLARTLQLPQGVKEEEVKASMENGILTVTFPKSTAEQAPKKISID</sequence>
<dbReference type="InterPro" id="IPR007052">
    <property type="entry name" value="CS_dom"/>
</dbReference>
<evidence type="ECO:0000256" key="2">
    <source>
        <dbReference type="PROSITE-ProRule" id="PRU00285"/>
    </source>
</evidence>
<proteinExistence type="inferred from homology"/>
<dbReference type="AlphaFoldDB" id="A0AAD7FT25"/>
<dbReference type="InterPro" id="IPR008978">
    <property type="entry name" value="HSP20-like_chaperone"/>
</dbReference>
<gene>
    <name evidence="6" type="ORF">FB45DRAFT_900208</name>
</gene>
<keyword evidence="1" id="KW-0346">Stress response</keyword>
<dbReference type="PROSITE" id="PS01031">
    <property type="entry name" value="SHSP"/>
    <property type="match status" value="1"/>
</dbReference>
<organism evidence="6 7">
    <name type="scientific">Roridomyces roridus</name>
    <dbReference type="NCBI Taxonomy" id="1738132"/>
    <lineage>
        <taxon>Eukaryota</taxon>
        <taxon>Fungi</taxon>
        <taxon>Dikarya</taxon>
        <taxon>Basidiomycota</taxon>
        <taxon>Agaricomycotina</taxon>
        <taxon>Agaricomycetes</taxon>
        <taxon>Agaricomycetidae</taxon>
        <taxon>Agaricales</taxon>
        <taxon>Marasmiineae</taxon>
        <taxon>Mycenaceae</taxon>
        <taxon>Roridomyces</taxon>
    </lineage>
</organism>
<evidence type="ECO:0000256" key="3">
    <source>
        <dbReference type="RuleBase" id="RU003616"/>
    </source>
</evidence>
<dbReference type="PROSITE" id="PS51203">
    <property type="entry name" value="CS"/>
    <property type="match status" value="1"/>
</dbReference>
<keyword evidence="7" id="KW-1185">Reference proteome</keyword>
<dbReference type="Gene3D" id="2.60.40.790">
    <property type="match status" value="1"/>
</dbReference>
<name>A0AAD7FT25_9AGAR</name>
<reference evidence="6" key="1">
    <citation type="submission" date="2023-03" db="EMBL/GenBank/DDBJ databases">
        <title>Massive genome expansion in bonnet fungi (Mycena s.s.) driven by repeated elements and novel gene families across ecological guilds.</title>
        <authorList>
            <consortium name="Lawrence Berkeley National Laboratory"/>
            <person name="Harder C.B."/>
            <person name="Miyauchi S."/>
            <person name="Viragh M."/>
            <person name="Kuo A."/>
            <person name="Thoen E."/>
            <person name="Andreopoulos B."/>
            <person name="Lu D."/>
            <person name="Skrede I."/>
            <person name="Drula E."/>
            <person name="Henrissat B."/>
            <person name="Morin E."/>
            <person name="Kohler A."/>
            <person name="Barry K."/>
            <person name="LaButti K."/>
            <person name="Morin E."/>
            <person name="Salamov A."/>
            <person name="Lipzen A."/>
            <person name="Mereny Z."/>
            <person name="Hegedus B."/>
            <person name="Baldrian P."/>
            <person name="Stursova M."/>
            <person name="Weitz H."/>
            <person name="Taylor A."/>
            <person name="Grigoriev I.V."/>
            <person name="Nagy L.G."/>
            <person name="Martin F."/>
            <person name="Kauserud H."/>
        </authorList>
    </citation>
    <scope>NUCLEOTIDE SEQUENCE</scope>
    <source>
        <strain evidence="6">9284</strain>
    </source>
</reference>
<evidence type="ECO:0000259" key="4">
    <source>
        <dbReference type="PROSITE" id="PS01031"/>
    </source>
</evidence>
<evidence type="ECO:0000259" key="5">
    <source>
        <dbReference type="PROSITE" id="PS51203"/>
    </source>
</evidence>
<evidence type="ECO:0000313" key="7">
    <source>
        <dbReference type="Proteomes" id="UP001221142"/>
    </source>
</evidence>
<dbReference type="SUPFAM" id="SSF49764">
    <property type="entry name" value="HSP20-like chaperones"/>
    <property type="match status" value="1"/>
</dbReference>
<feature type="domain" description="SHSP" evidence="4">
    <location>
        <begin position="34"/>
        <end position="147"/>
    </location>
</feature>
<dbReference type="EMBL" id="JARKIF010000004">
    <property type="protein sequence ID" value="KAJ7641433.1"/>
    <property type="molecule type" value="Genomic_DNA"/>
</dbReference>
<feature type="domain" description="CS" evidence="5">
    <location>
        <begin position="38"/>
        <end position="147"/>
    </location>
</feature>
<dbReference type="CDD" id="cd06464">
    <property type="entry name" value="ACD_sHsps-like"/>
    <property type="match status" value="1"/>
</dbReference>
<protein>
    <submittedName>
        <fullName evidence="6">HSP20-like chaperone</fullName>
    </submittedName>
</protein>
<accession>A0AAD7FT25</accession>